<feature type="region of interest" description="Disordered" evidence="1">
    <location>
        <begin position="107"/>
        <end position="129"/>
    </location>
</feature>
<dbReference type="EMBL" id="JAEFCI010000239">
    <property type="protein sequence ID" value="KAG5463688.1"/>
    <property type="molecule type" value="Genomic_DNA"/>
</dbReference>
<evidence type="ECO:0000313" key="3">
    <source>
        <dbReference type="Proteomes" id="UP000673691"/>
    </source>
</evidence>
<evidence type="ECO:0000313" key="2">
    <source>
        <dbReference type="EMBL" id="KAG5463688.1"/>
    </source>
</evidence>
<gene>
    <name evidence="2" type="ORF">BJ554DRAFT_5316</name>
</gene>
<accession>A0A8H8DMH4</accession>
<reference evidence="2 3" key="1">
    <citation type="journal article" name="Sci. Rep.">
        <title>Genome-scale phylogenetic analyses confirm Olpidium as the closest living zoosporic fungus to the non-flagellated, terrestrial fungi.</title>
        <authorList>
            <person name="Chang Y."/>
            <person name="Rochon D."/>
            <person name="Sekimoto S."/>
            <person name="Wang Y."/>
            <person name="Chovatia M."/>
            <person name="Sandor L."/>
            <person name="Salamov A."/>
            <person name="Grigoriev I.V."/>
            <person name="Stajich J.E."/>
            <person name="Spatafora J.W."/>
        </authorList>
    </citation>
    <scope>NUCLEOTIDE SEQUENCE [LARGE SCALE GENOMIC DNA]</scope>
    <source>
        <strain evidence="2">S191</strain>
    </source>
</reference>
<comment type="caution">
    <text evidence="2">The sequence shown here is derived from an EMBL/GenBank/DDBJ whole genome shotgun (WGS) entry which is preliminary data.</text>
</comment>
<dbReference type="AlphaFoldDB" id="A0A8H8DMH4"/>
<sequence length="129" mass="14359">MLSLRLEPPHPHSRALQERLERRTTRVRDFKTSGKRHYRPGGEPAGDLVPAGRDPVRAGWQPSSRRRAIGSGRAGGRGRRDAMEMRTVPSGVKIDSFLDDVVATAAINDPVDPLEAGRRESPRMEDLRT</sequence>
<organism evidence="2 3">
    <name type="scientific">Olpidium bornovanus</name>
    <dbReference type="NCBI Taxonomy" id="278681"/>
    <lineage>
        <taxon>Eukaryota</taxon>
        <taxon>Fungi</taxon>
        <taxon>Fungi incertae sedis</taxon>
        <taxon>Olpidiomycota</taxon>
        <taxon>Olpidiomycotina</taxon>
        <taxon>Olpidiomycetes</taxon>
        <taxon>Olpidiales</taxon>
        <taxon>Olpidiaceae</taxon>
        <taxon>Olpidium</taxon>
    </lineage>
</organism>
<feature type="region of interest" description="Disordered" evidence="1">
    <location>
        <begin position="1"/>
        <end position="87"/>
    </location>
</feature>
<name>A0A8H8DMH4_9FUNG</name>
<feature type="compositionally biased region" description="Basic and acidic residues" evidence="1">
    <location>
        <begin position="7"/>
        <end position="32"/>
    </location>
</feature>
<keyword evidence="3" id="KW-1185">Reference proteome</keyword>
<dbReference type="Proteomes" id="UP000673691">
    <property type="component" value="Unassembled WGS sequence"/>
</dbReference>
<protein>
    <submittedName>
        <fullName evidence="2">Uncharacterized protein</fullName>
    </submittedName>
</protein>
<feature type="compositionally biased region" description="Basic and acidic residues" evidence="1">
    <location>
        <begin position="115"/>
        <end position="129"/>
    </location>
</feature>
<evidence type="ECO:0000256" key="1">
    <source>
        <dbReference type="SAM" id="MobiDB-lite"/>
    </source>
</evidence>
<proteinExistence type="predicted"/>